<evidence type="ECO:0000313" key="9">
    <source>
        <dbReference type="EMBL" id="BAC16891.1"/>
    </source>
</evidence>
<dbReference type="GO" id="GO:0034257">
    <property type="term" value="F:nicotinamide riboside transmembrane transporter activity"/>
    <property type="evidence" value="ECO:0007669"/>
    <property type="project" value="InterPro"/>
</dbReference>
<evidence type="ECO:0000256" key="8">
    <source>
        <dbReference type="SAM" id="Phobius"/>
    </source>
</evidence>
<name>Q8FUD9_COREF</name>
<keyword evidence="3" id="KW-0813">Transport</keyword>
<feature type="transmembrane region" description="Helical" evidence="8">
    <location>
        <begin position="112"/>
        <end position="135"/>
    </location>
</feature>
<proteinExistence type="inferred from homology"/>
<dbReference type="NCBIfam" id="TIGR01528">
    <property type="entry name" value="NMN_trans_PnuC"/>
    <property type="match status" value="1"/>
</dbReference>
<evidence type="ECO:0000256" key="6">
    <source>
        <dbReference type="ARBA" id="ARBA00022989"/>
    </source>
</evidence>
<dbReference type="KEGG" id="cef:CE0081"/>
<feature type="transmembrane region" description="Helical" evidence="8">
    <location>
        <begin position="193"/>
        <end position="210"/>
    </location>
</feature>
<keyword evidence="7 8" id="KW-0472">Membrane</keyword>
<dbReference type="PANTHER" id="PTHR36122">
    <property type="entry name" value="NICOTINAMIDE RIBOSIDE TRANSPORTER PNUC"/>
    <property type="match status" value="1"/>
</dbReference>
<dbReference type="EMBL" id="BA000035">
    <property type="protein sequence ID" value="BAC16891.1"/>
    <property type="molecule type" value="Genomic_DNA"/>
</dbReference>
<dbReference type="Pfam" id="PF04973">
    <property type="entry name" value="NMN_transporter"/>
    <property type="match status" value="1"/>
</dbReference>
<keyword evidence="6 8" id="KW-1133">Transmembrane helix</keyword>
<feature type="transmembrane region" description="Helical" evidence="8">
    <location>
        <begin position="243"/>
        <end position="263"/>
    </location>
</feature>
<dbReference type="PANTHER" id="PTHR36122:SF2">
    <property type="entry name" value="NICOTINAMIDE RIBOSIDE TRANSPORTER PNUC"/>
    <property type="match status" value="1"/>
</dbReference>
<evidence type="ECO:0000256" key="7">
    <source>
        <dbReference type="ARBA" id="ARBA00023136"/>
    </source>
</evidence>
<keyword evidence="5 8" id="KW-0812">Transmembrane</keyword>
<evidence type="ECO:0000256" key="3">
    <source>
        <dbReference type="ARBA" id="ARBA00022448"/>
    </source>
</evidence>
<evidence type="ECO:0000256" key="4">
    <source>
        <dbReference type="ARBA" id="ARBA00022475"/>
    </source>
</evidence>
<dbReference type="STRING" id="196164.gene:10740471"/>
<dbReference type="HOGENOM" id="CLU_076589_0_0_11"/>
<sequence length="303" mass="33785">MGRLKPASATVFRLWRVGQQIRCDSGADGHSPDGREPWCRRLRVPYGRGCWRTRIEGPEDYMFSVLWRGLIMNPVTELLDATLWIGGVPILWREIVGNLFGLACAWGGMKRLVWAWPVGIVGNALLFTVFMGGLFNTPQNLDLYGQAGRQVMFILVSCYGWYRWSVGRRHGGHGSVDAGEAVVPRWASNRERAGLAAAAVVGTVVCAWIFQSLGSWGPWADAWIFVGSVLATYGMARGWTEFWLIWIGVDIVGVPLLLVAGYYPSAFLYLVYGVFVSWGFVVWLRVQKQARKQEQPGEPALVG</sequence>
<evidence type="ECO:0000313" key="10">
    <source>
        <dbReference type="Proteomes" id="UP000001409"/>
    </source>
</evidence>
<keyword evidence="10" id="KW-1185">Reference proteome</keyword>
<dbReference type="InterPro" id="IPR006419">
    <property type="entry name" value="NMN_transpt_PnuC"/>
</dbReference>
<dbReference type="eggNOG" id="COG3201">
    <property type="taxonomic scope" value="Bacteria"/>
</dbReference>
<feature type="transmembrane region" description="Helical" evidence="8">
    <location>
        <begin position="147"/>
        <end position="164"/>
    </location>
</feature>
<comment type="subcellular location">
    <subcellularLocation>
        <location evidence="1">Cell membrane</location>
        <topology evidence="1">Multi-pass membrane protein</topology>
    </subcellularLocation>
</comment>
<dbReference type="Proteomes" id="UP000001409">
    <property type="component" value="Chromosome"/>
</dbReference>
<dbReference type="AlphaFoldDB" id="Q8FUD9"/>
<organism evidence="9 10">
    <name type="scientific">Corynebacterium efficiens (strain DSM 44549 / YS-314 / AJ 12310 / JCM 11189 / NBRC 100395)</name>
    <dbReference type="NCBI Taxonomy" id="196164"/>
    <lineage>
        <taxon>Bacteria</taxon>
        <taxon>Bacillati</taxon>
        <taxon>Actinomycetota</taxon>
        <taxon>Actinomycetes</taxon>
        <taxon>Mycobacteriales</taxon>
        <taxon>Corynebacteriaceae</taxon>
        <taxon>Corynebacterium</taxon>
    </lineage>
</organism>
<evidence type="ECO:0008006" key="11">
    <source>
        <dbReference type="Google" id="ProtNLM"/>
    </source>
</evidence>
<accession>Q8FUD9</accession>
<evidence type="ECO:0000256" key="5">
    <source>
        <dbReference type="ARBA" id="ARBA00022692"/>
    </source>
</evidence>
<feature type="transmembrane region" description="Helical" evidence="8">
    <location>
        <begin position="269"/>
        <end position="286"/>
    </location>
</feature>
<dbReference type="GO" id="GO:0005886">
    <property type="term" value="C:plasma membrane"/>
    <property type="evidence" value="ECO:0007669"/>
    <property type="project" value="UniProtKB-SubCell"/>
</dbReference>
<feature type="transmembrane region" description="Helical" evidence="8">
    <location>
        <begin position="216"/>
        <end position="236"/>
    </location>
</feature>
<protein>
    <recommendedName>
        <fullName evidence="11">Nicotinamide riboside transporter PnuC</fullName>
    </recommendedName>
</protein>
<reference evidence="9 10" key="1">
    <citation type="journal article" date="2003" name="Genome Res.">
        <title>Comparative complete genome sequence analysis of the amino acid replacements responsible for the thermostability of Corynebacterium efficiens.</title>
        <authorList>
            <person name="Nishio Y."/>
            <person name="Nakamura Y."/>
            <person name="Kawarabayasi Y."/>
            <person name="Usuda Y."/>
            <person name="Kimura E."/>
            <person name="Sugimoto S."/>
            <person name="Matsui K."/>
            <person name="Yamagishi A."/>
            <person name="Kikuchi H."/>
            <person name="Ikeo K."/>
            <person name="Gojobori T."/>
        </authorList>
    </citation>
    <scope>NUCLEOTIDE SEQUENCE [LARGE SCALE GENOMIC DNA]</scope>
    <source>
        <strain evidence="10">DSM 44549 / YS-314 / AJ 12310 / JCM 11189 / NBRC 100395</strain>
    </source>
</reference>
<evidence type="ECO:0000256" key="2">
    <source>
        <dbReference type="ARBA" id="ARBA00006669"/>
    </source>
</evidence>
<comment type="similarity">
    <text evidence="2">Belongs to the nicotinamide ribonucleoside (NR) uptake permease (TC 4.B.1) family.</text>
</comment>
<keyword evidence="4" id="KW-1003">Cell membrane</keyword>
<evidence type="ECO:0000256" key="1">
    <source>
        <dbReference type="ARBA" id="ARBA00004651"/>
    </source>
</evidence>